<evidence type="ECO:0000313" key="8">
    <source>
        <dbReference type="EMBL" id="NEN25831.1"/>
    </source>
</evidence>
<comment type="caution">
    <text evidence="8">The sequence shown here is derived from an EMBL/GenBank/DDBJ whole genome shotgun (WGS) entry which is preliminary data.</text>
</comment>
<keyword evidence="9" id="KW-1185">Reference proteome</keyword>
<name>A0A7K3WXJ9_9FLAO</name>
<reference evidence="8 9" key="1">
    <citation type="submission" date="2020-02" db="EMBL/GenBank/DDBJ databases">
        <title>Out from the shadows clarifying the taxonomy of the family Cryomorphaceae and related taxa by utilizing the GTDB taxonomic framework.</title>
        <authorList>
            <person name="Bowman J.P."/>
        </authorList>
    </citation>
    <scope>NUCLEOTIDE SEQUENCE [LARGE SCALE GENOMIC DNA]</scope>
    <source>
        <strain evidence="8 9">QSSC 1-22</strain>
    </source>
</reference>
<dbReference type="PROSITE" id="PS50059">
    <property type="entry name" value="FKBP_PPIASE"/>
    <property type="match status" value="1"/>
</dbReference>
<dbReference type="PANTHER" id="PTHR43811:SF19">
    <property type="entry name" value="39 KDA FK506-BINDING NUCLEAR PROTEIN"/>
    <property type="match status" value="1"/>
</dbReference>
<protein>
    <recommendedName>
        <fullName evidence="6">Peptidyl-prolyl cis-trans isomerase</fullName>
        <ecNumber evidence="6">5.2.1.8</ecNumber>
    </recommendedName>
</protein>
<feature type="domain" description="PPIase FKBP-type" evidence="7">
    <location>
        <begin position="67"/>
        <end position="150"/>
    </location>
</feature>
<accession>A0A7K3WXJ9</accession>
<evidence type="ECO:0000256" key="3">
    <source>
        <dbReference type="ARBA" id="ARBA00023110"/>
    </source>
</evidence>
<evidence type="ECO:0000256" key="1">
    <source>
        <dbReference type="ARBA" id="ARBA00000971"/>
    </source>
</evidence>
<dbReference type="SUPFAM" id="SSF54534">
    <property type="entry name" value="FKBP-like"/>
    <property type="match status" value="1"/>
</dbReference>
<evidence type="ECO:0000259" key="7">
    <source>
        <dbReference type="PROSITE" id="PS50059"/>
    </source>
</evidence>
<keyword evidence="3 5" id="KW-0697">Rotamase</keyword>
<comment type="similarity">
    <text evidence="2 6">Belongs to the FKBP-type PPIase family.</text>
</comment>
<proteinExistence type="inferred from homology"/>
<evidence type="ECO:0000256" key="6">
    <source>
        <dbReference type="RuleBase" id="RU003915"/>
    </source>
</evidence>
<organism evidence="8 9">
    <name type="scientific">Cryomorpha ignava</name>
    <dbReference type="NCBI Taxonomy" id="101383"/>
    <lineage>
        <taxon>Bacteria</taxon>
        <taxon>Pseudomonadati</taxon>
        <taxon>Bacteroidota</taxon>
        <taxon>Flavobacteriia</taxon>
        <taxon>Flavobacteriales</taxon>
        <taxon>Cryomorphaceae</taxon>
        <taxon>Cryomorpha</taxon>
    </lineage>
</organism>
<comment type="catalytic activity">
    <reaction evidence="1 5 6">
        <text>[protein]-peptidylproline (omega=180) = [protein]-peptidylproline (omega=0)</text>
        <dbReference type="Rhea" id="RHEA:16237"/>
        <dbReference type="Rhea" id="RHEA-COMP:10747"/>
        <dbReference type="Rhea" id="RHEA-COMP:10748"/>
        <dbReference type="ChEBI" id="CHEBI:83833"/>
        <dbReference type="ChEBI" id="CHEBI:83834"/>
        <dbReference type="EC" id="5.2.1.8"/>
    </reaction>
</comment>
<evidence type="ECO:0000256" key="2">
    <source>
        <dbReference type="ARBA" id="ARBA00006577"/>
    </source>
</evidence>
<dbReference type="EC" id="5.2.1.8" evidence="6"/>
<dbReference type="Pfam" id="PF00254">
    <property type="entry name" value="FKBP_C"/>
    <property type="match status" value="1"/>
</dbReference>
<dbReference type="Gene3D" id="3.10.50.40">
    <property type="match status" value="1"/>
</dbReference>
<dbReference type="EMBL" id="JAAGVY010000088">
    <property type="protein sequence ID" value="NEN25831.1"/>
    <property type="molecule type" value="Genomic_DNA"/>
</dbReference>
<dbReference type="InterPro" id="IPR046357">
    <property type="entry name" value="PPIase_dom_sf"/>
</dbReference>
<dbReference type="Proteomes" id="UP000486602">
    <property type="component" value="Unassembled WGS sequence"/>
</dbReference>
<gene>
    <name evidence="8" type="ORF">G3O08_20280</name>
</gene>
<dbReference type="PANTHER" id="PTHR43811">
    <property type="entry name" value="FKBP-TYPE PEPTIDYL-PROLYL CIS-TRANS ISOMERASE FKPA"/>
    <property type="match status" value="1"/>
</dbReference>
<evidence type="ECO:0000313" key="9">
    <source>
        <dbReference type="Proteomes" id="UP000486602"/>
    </source>
</evidence>
<evidence type="ECO:0000256" key="4">
    <source>
        <dbReference type="ARBA" id="ARBA00023235"/>
    </source>
</evidence>
<dbReference type="GO" id="GO:0003755">
    <property type="term" value="F:peptidyl-prolyl cis-trans isomerase activity"/>
    <property type="evidence" value="ECO:0007669"/>
    <property type="project" value="UniProtKB-UniRule"/>
</dbReference>
<keyword evidence="4 5" id="KW-0413">Isomerase</keyword>
<dbReference type="AlphaFoldDB" id="A0A7K3WXJ9"/>
<dbReference type="InterPro" id="IPR001179">
    <property type="entry name" value="PPIase_FKBP_dom"/>
</dbReference>
<sequence>MKRILLFLFVAVVSVQCKKDDGENQSEIDEKIISAYIADNGLDAQNVGGGLYFVDEQTGAGESPTASSTVKVAYRGYFTNGQVFDESSTDGVAFGLNQVIRGWTLGIPYFKEGGRGKLLIPSGMAYGANPPSGIPQNSVLIFDIHLIEVL</sequence>
<evidence type="ECO:0000256" key="5">
    <source>
        <dbReference type="PROSITE-ProRule" id="PRU00277"/>
    </source>
</evidence>